<protein>
    <recommendedName>
        <fullName evidence="1">F-box domain-containing protein</fullName>
    </recommendedName>
</protein>
<dbReference type="SUPFAM" id="SSF81383">
    <property type="entry name" value="F-box domain"/>
    <property type="match status" value="1"/>
</dbReference>
<organism evidence="2 3">
    <name type="scientific">Trametes pubescens</name>
    <name type="common">White-rot fungus</name>
    <dbReference type="NCBI Taxonomy" id="154538"/>
    <lineage>
        <taxon>Eukaryota</taxon>
        <taxon>Fungi</taxon>
        <taxon>Dikarya</taxon>
        <taxon>Basidiomycota</taxon>
        <taxon>Agaricomycotina</taxon>
        <taxon>Agaricomycetes</taxon>
        <taxon>Polyporales</taxon>
        <taxon>Polyporaceae</taxon>
        <taxon>Trametes</taxon>
    </lineage>
</organism>
<dbReference type="Gene3D" id="1.20.1280.50">
    <property type="match status" value="1"/>
</dbReference>
<keyword evidence="3" id="KW-1185">Reference proteome</keyword>
<sequence>MFNKIVKYLRKQRSRFRARGRHQARALTLEQEAVPHEVRGTWHFPPRLQTPSVHWLVPQPESEESRAPYRDLAAHELDVPTHLQEDSTPKEGFSADGDTKVVDPLTLRRAWNSFASFDELPDEILIEVFLCAGVVHDNDTSPVELTRYMLVCRRWRDVIVSHACFWNTIAVQGRSAPWFRLALRRSQLAMLHLESDAPTLASVLPDLVPHRDRIRSLQVGYCQSYVQFMAVSSFIQAPFESLTALHIETGTDDRPNTGYVGLLPEHYPQLENLSLRGLHIQWTASLMSGLTYLDLNRCSLWPSLMDGDTFLDVLQQGQSLEVLSLRYFMSAACSAIPSRDRPAFTLPRLHEIVLVDKEQWVQQFMAFVRARRPRELALTSNFGIGDLDNAPLGHHGLVPAPDVPLFSGTGSRLHLHAFTTEARGALWRHRGSSTEYRTWAIHAPSLAEDIIRFIRPLRKVSTSTLCMLDIKMPMRGVRRDILDAFLDEAPHLRWLHLGCGQDLSHPLPTDIFDSLATRTGGSDTAAAAVRCPKLTYLGLGGLHWDGGAVMEAALSCLRTRAQMGPTVKQLEYLKIRIWGIWTGVEKDRRWFRPTEVWCGTLLQEMVSREFSIAIGLDLCGVY</sequence>
<dbReference type="Proteomes" id="UP000184267">
    <property type="component" value="Unassembled WGS sequence"/>
</dbReference>
<proteinExistence type="predicted"/>
<gene>
    <name evidence="2" type="ORF">TRAPUB_5908</name>
</gene>
<dbReference type="InterPro" id="IPR036047">
    <property type="entry name" value="F-box-like_dom_sf"/>
</dbReference>
<evidence type="ECO:0000313" key="3">
    <source>
        <dbReference type="Proteomes" id="UP000184267"/>
    </source>
</evidence>
<dbReference type="EMBL" id="MNAD01001612">
    <property type="protein sequence ID" value="OJT03489.1"/>
    <property type="molecule type" value="Genomic_DNA"/>
</dbReference>
<dbReference type="AlphaFoldDB" id="A0A1M2V7A5"/>
<dbReference type="SUPFAM" id="SSF52047">
    <property type="entry name" value="RNI-like"/>
    <property type="match status" value="1"/>
</dbReference>
<name>A0A1M2V7A5_TRAPU</name>
<evidence type="ECO:0000313" key="2">
    <source>
        <dbReference type="EMBL" id="OJT03489.1"/>
    </source>
</evidence>
<accession>A0A1M2V7A5</accession>
<dbReference type="InterPro" id="IPR032675">
    <property type="entry name" value="LRR_dom_sf"/>
</dbReference>
<dbReference type="Pfam" id="PF12937">
    <property type="entry name" value="F-box-like"/>
    <property type="match status" value="1"/>
</dbReference>
<feature type="domain" description="F-box" evidence="1">
    <location>
        <begin position="117"/>
        <end position="170"/>
    </location>
</feature>
<dbReference type="InterPro" id="IPR001810">
    <property type="entry name" value="F-box_dom"/>
</dbReference>
<dbReference type="OrthoDB" id="2758686at2759"/>
<comment type="caution">
    <text evidence="2">The sequence shown here is derived from an EMBL/GenBank/DDBJ whole genome shotgun (WGS) entry which is preliminary data.</text>
</comment>
<dbReference type="Gene3D" id="3.80.10.10">
    <property type="entry name" value="Ribonuclease Inhibitor"/>
    <property type="match status" value="1"/>
</dbReference>
<dbReference type="STRING" id="154538.A0A1M2V7A5"/>
<evidence type="ECO:0000259" key="1">
    <source>
        <dbReference type="Pfam" id="PF12937"/>
    </source>
</evidence>
<reference evidence="2 3" key="1">
    <citation type="submission" date="2016-10" db="EMBL/GenBank/DDBJ databases">
        <title>Genome sequence of the basidiomycete white-rot fungus Trametes pubescens.</title>
        <authorList>
            <person name="Makela M.R."/>
            <person name="Granchi Z."/>
            <person name="Peng M."/>
            <person name="De Vries R.P."/>
            <person name="Grigoriev I."/>
            <person name="Riley R."/>
            <person name="Hilden K."/>
        </authorList>
    </citation>
    <scope>NUCLEOTIDE SEQUENCE [LARGE SCALE GENOMIC DNA]</scope>
    <source>
        <strain evidence="2 3">FBCC735</strain>
    </source>
</reference>